<dbReference type="RefSeq" id="WP_264790590.1">
    <property type="nucleotide sequence ID" value="NZ_AP026867.1"/>
</dbReference>
<name>A0A916DX24_9BACT</name>
<feature type="chain" id="PRO_5037434359" description="T9SS C-terminal target domain-containing protein" evidence="1">
    <location>
        <begin position="23"/>
        <end position="1370"/>
    </location>
</feature>
<accession>A0A916DX24</accession>
<evidence type="ECO:0000313" key="2">
    <source>
        <dbReference type="EMBL" id="BDS15432.1"/>
    </source>
</evidence>
<gene>
    <name evidence="2" type="ORF">AsAng_0062160</name>
</gene>
<keyword evidence="3" id="KW-1185">Reference proteome</keyword>
<evidence type="ECO:0000256" key="1">
    <source>
        <dbReference type="SAM" id="SignalP"/>
    </source>
</evidence>
<evidence type="ECO:0000313" key="3">
    <source>
        <dbReference type="Proteomes" id="UP001060919"/>
    </source>
</evidence>
<reference evidence="2" key="1">
    <citation type="submission" date="2022-09" db="EMBL/GenBank/DDBJ databases">
        <title>Aureispira anguillicida sp. nov., isolated from Leptocephalus of Japanese eel Anguilla japonica.</title>
        <authorList>
            <person name="Yuasa K."/>
            <person name="Mekata T."/>
            <person name="Ikunari K."/>
        </authorList>
    </citation>
    <scope>NUCLEOTIDE SEQUENCE</scope>
    <source>
        <strain evidence="2">EL160426</strain>
    </source>
</reference>
<dbReference type="KEGG" id="aup:AsAng_0062160"/>
<keyword evidence="1" id="KW-0732">Signal</keyword>
<dbReference type="EMBL" id="AP026867">
    <property type="protein sequence ID" value="BDS15432.1"/>
    <property type="molecule type" value="Genomic_DNA"/>
</dbReference>
<feature type="signal peptide" evidence="1">
    <location>
        <begin position="1"/>
        <end position="22"/>
    </location>
</feature>
<sequence length="1370" mass="151660">MNKLRCLSVILSFFLILTSVEARNFVGEPAQQNQNNNKNKNSYRADCTESRAQTDLAINNVRAMLRAGGDMWWDGNQTARYIVPNVDPASGEPEISSLYAGAIWLGAYDDGGNLILAAQTYRSSGNDYWTGPLDPDLGTIEKTDCERWDRHFTVYGDDISALRGDYLDPLSPGVQNTPSRGLLGWPGKGNPHFLTVHGFDIRDYNQELAPFIDANSDGIYNPYDGDHPIIEVSGCEDYTYSNPVYADQMTWWVYNDNGNLHTQTNGQAMKMEIQVTAFGYRTTDAINNQTFYRYKLLNRNKLALNDTYFSLWSDPDLGCATDDYIGCDTVTGMGYVYNEDANDNNPCGTNGSAGYGTDIPALAVDYFRGPLDSAGNQIGLSSFQYHINSNSDPKGDPTAALGFYRLISGFWPNGTAISYGGDGYDPGNPNTTPTPYVFPSFPNESGGNAWSMCTESVVGADNRFLHTSGPFVLKPGATNEMISGVVWVPSIPDYPCPSLRPLVEADVLAQNLFDDCFKITDGPDAPYIDVIEMDEELVLNLYYSAEQNNFKLGYEESPSEIRPFAPLDTTYNFQGYKVYQVNDPNLSVTELDDETKARLIFQTDVNDGVSKIANWEKFADEDLGIDVPVPTIQVEGEDKGIKHTFKVVEDQFAEGEKGLVNHKPYYFCVVAYAHNEYQKFDPVANTGQAKPYLQGRRNFRIYTAVPRINDSEYSGIAIQSAYGDRPGISRLDGSGVGSKQFLEITNLGSIENAIVNGENVGKIDYAAGNAPIDIKIVDPLRVAGGTYQLHVCDKNYTWTKDSVTGVYQANKGNYSALTDSIYWVLTDVDDPQVLWSSFQTMDWDYEQYIPDLGISVSIQQVASPSAQGEDAIGNNTGWIGSSITYSDSVTHGKWYKGLEDGEGIYNMIKNGPGEDDELFDRNKEFSTSEGGWYPFMLCDGDLRTTSYYFSLMNIGSSGARFRNKNSNIGGKVRDTMLMALNNVNVVFTADESKWSRCIVTETFNRYHGSGYLGATAPSDRRQMEWRGSASAGKPVYYSRNKDMSIDNSSVGMSWFPGYAYDVETGERLNIFFGENSLYNGVMIEEHIVPGVSTGNDMIFNPTSTEKAGGFSLDENVQFLRSVLGGQHIIYVTRTPYDSCQSILDQYNGILPLFTPDNKLVPGMDITWASMALLSPGASMGGSHGHIPPTEATVKLRVNSPYEIEQGTYDNLGYPLYEFSLAGFEPTKEEADVAKSALDLMRVVPNPYYAYSDYEVKEIDNVVKITNLPAKCNIRIYSLDGRFVREFKIAQQYQRDLGKGGARNGIARVGLGQNGPEAEDQITTSIDWDLKNYASVPVAGGVYLIHVKVDGVGTKVLKSFIINRAFDAQRL</sequence>
<dbReference type="Gene3D" id="2.60.40.4070">
    <property type="match status" value="1"/>
</dbReference>
<protein>
    <recommendedName>
        <fullName evidence="4">T9SS C-terminal target domain-containing protein</fullName>
    </recommendedName>
</protein>
<organism evidence="2 3">
    <name type="scientific">Aureispira anguillae</name>
    <dbReference type="NCBI Taxonomy" id="2864201"/>
    <lineage>
        <taxon>Bacteria</taxon>
        <taxon>Pseudomonadati</taxon>
        <taxon>Bacteroidota</taxon>
        <taxon>Saprospiria</taxon>
        <taxon>Saprospirales</taxon>
        <taxon>Saprospiraceae</taxon>
        <taxon>Aureispira</taxon>
    </lineage>
</organism>
<evidence type="ECO:0008006" key="4">
    <source>
        <dbReference type="Google" id="ProtNLM"/>
    </source>
</evidence>
<dbReference type="Proteomes" id="UP001060919">
    <property type="component" value="Chromosome"/>
</dbReference>
<proteinExistence type="predicted"/>